<evidence type="ECO:0000256" key="4">
    <source>
        <dbReference type="ARBA" id="ARBA00005150"/>
    </source>
</evidence>
<keyword evidence="10" id="KW-0547">Nucleotide-binding</keyword>
<keyword evidence="19" id="KW-1185">Reference proteome</keyword>
<dbReference type="EMBL" id="JYNV01000290">
    <property type="protein sequence ID" value="KZM19548.1"/>
    <property type="molecule type" value="Genomic_DNA"/>
</dbReference>
<dbReference type="PANTHER" id="PTHR11136:SF5">
    <property type="entry name" value="FOLYLPOLYGLUTAMATE SYNTHASE, MITOCHONDRIAL"/>
    <property type="match status" value="1"/>
</dbReference>
<keyword evidence="13" id="KW-0460">Magnesium</keyword>
<keyword evidence="11" id="KW-0999">Mitochondrion inner membrane</keyword>
<comment type="pathway">
    <text evidence="4 17">Cofactor biosynthesis; tetrahydrofolylpolyglutamate biosynthesis.</text>
</comment>
<dbReference type="GO" id="GO:0006730">
    <property type="term" value="P:one-carbon metabolic process"/>
    <property type="evidence" value="ECO:0007669"/>
    <property type="project" value="UniProtKB-KW"/>
</dbReference>
<dbReference type="GO" id="GO:0005759">
    <property type="term" value="C:mitochondrial matrix"/>
    <property type="evidence" value="ECO:0007669"/>
    <property type="project" value="UniProtKB-SubCell"/>
</dbReference>
<evidence type="ECO:0000256" key="7">
    <source>
        <dbReference type="ARBA" id="ARBA00022563"/>
    </source>
</evidence>
<evidence type="ECO:0000256" key="13">
    <source>
        <dbReference type="ARBA" id="ARBA00022842"/>
    </source>
</evidence>
<evidence type="ECO:0000256" key="3">
    <source>
        <dbReference type="ARBA" id="ARBA00004496"/>
    </source>
</evidence>
<dbReference type="InterPro" id="IPR023600">
    <property type="entry name" value="Folylpolyglutamate_synth_euk"/>
</dbReference>
<dbReference type="STRING" id="5454.A0A162XHD9"/>
<evidence type="ECO:0000256" key="15">
    <source>
        <dbReference type="ARBA" id="ARBA00023136"/>
    </source>
</evidence>
<evidence type="ECO:0000256" key="17">
    <source>
        <dbReference type="PIRNR" id="PIRNR038895"/>
    </source>
</evidence>
<keyword evidence="12" id="KW-0067">ATP-binding</keyword>
<dbReference type="Gene3D" id="3.90.190.20">
    <property type="entry name" value="Mur ligase, C-terminal domain"/>
    <property type="match status" value="1"/>
</dbReference>
<accession>A0A162XHD9</accession>
<dbReference type="GO" id="GO:0004326">
    <property type="term" value="F:tetrahydrofolylpolyglutamate synthase activity"/>
    <property type="evidence" value="ECO:0007669"/>
    <property type="project" value="UniProtKB-EC"/>
</dbReference>
<dbReference type="Proteomes" id="UP000076837">
    <property type="component" value="Unassembled WGS sequence"/>
</dbReference>
<dbReference type="InterPro" id="IPR036615">
    <property type="entry name" value="Mur_ligase_C_dom_sf"/>
</dbReference>
<organism evidence="18 19">
    <name type="scientific">Didymella rabiei</name>
    <name type="common">Chickpea ascochyta blight fungus</name>
    <name type="synonym">Mycosphaerella rabiei</name>
    <dbReference type="NCBI Taxonomy" id="5454"/>
    <lineage>
        <taxon>Eukaryota</taxon>
        <taxon>Fungi</taxon>
        <taxon>Dikarya</taxon>
        <taxon>Ascomycota</taxon>
        <taxon>Pezizomycotina</taxon>
        <taxon>Dothideomycetes</taxon>
        <taxon>Pleosporomycetidae</taxon>
        <taxon>Pleosporales</taxon>
        <taxon>Pleosporineae</taxon>
        <taxon>Didymellaceae</taxon>
        <taxon>Ascochyta</taxon>
    </lineage>
</organism>
<dbReference type="InterPro" id="IPR001645">
    <property type="entry name" value="Folylpolyglutamate_synth"/>
</dbReference>
<dbReference type="PANTHER" id="PTHR11136">
    <property type="entry name" value="FOLYLPOLYGLUTAMATE SYNTHASE-RELATED"/>
    <property type="match status" value="1"/>
</dbReference>
<dbReference type="PROSITE" id="PS01012">
    <property type="entry name" value="FOLYLPOLYGLU_SYNT_2"/>
    <property type="match status" value="1"/>
</dbReference>
<comment type="function">
    <text evidence="17">Catalyzes conversion of folates to polyglutamate derivatives allowing concentration of folate compounds in the cell and the intracellular retention of these cofactors, which are important substrates for most of the folate-dependent enzymes that are involved in one-carbon transfer reactions involved in purine, pyrimidine and amino acid synthesis.</text>
</comment>
<dbReference type="SUPFAM" id="SSF53244">
    <property type="entry name" value="MurD-like peptide ligases, peptide-binding domain"/>
    <property type="match status" value="1"/>
</dbReference>
<evidence type="ECO:0000256" key="6">
    <source>
        <dbReference type="ARBA" id="ARBA00022490"/>
    </source>
</evidence>
<evidence type="ECO:0000256" key="11">
    <source>
        <dbReference type="ARBA" id="ARBA00022792"/>
    </source>
</evidence>
<dbReference type="InterPro" id="IPR018109">
    <property type="entry name" value="Folylpolyglutamate_synth_CS"/>
</dbReference>
<comment type="catalytic activity">
    <reaction evidence="16 17">
        <text>(6S)-5,6,7,8-tetrahydrofolyl-(gamma-L-Glu)(n) + L-glutamate + ATP = (6S)-5,6,7,8-tetrahydrofolyl-(gamma-L-Glu)(n+1) + ADP + phosphate + H(+)</text>
        <dbReference type="Rhea" id="RHEA:10580"/>
        <dbReference type="Rhea" id="RHEA-COMP:14738"/>
        <dbReference type="Rhea" id="RHEA-COMP:14740"/>
        <dbReference type="ChEBI" id="CHEBI:15378"/>
        <dbReference type="ChEBI" id="CHEBI:29985"/>
        <dbReference type="ChEBI" id="CHEBI:30616"/>
        <dbReference type="ChEBI" id="CHEBI:43474"/>
        <dbReference type="ChEBI" id="CHEBI:141005"/>
        <dbReference type="ChEBI" id="CHEBI:456216"/>
        <dbReference type="EC" id="6.3.2.17"/>
    </reaction>
</comment>
<comment type="caution">
    <text evidence="18">The sequence shown here is derived from an EMBL/GenBank/DDBJ whole genome shotgun (WGS) entry which is preliminary data.</text>
</comment>
<name>A0A162XHD9_DIDRA</name>
<dbReference type="Gene3D" id="3.40.1190.10">
    <property type="entry name" value="Mur-like, catalytic domain"/>
    <property type="match status" value="1"/>
</dbReference>
<dbReference type="InterPro" id="IPR036565">
    <property type="entry name" value="Mur-like_cat_sf"/>
</dbReference>
<comment type="cofactor">
    <cofactor evidence="17">
        <name>a monovalent cation</name>
        <dbReference type="ChEBI" id="CHEBI:60242"/>
    </cofactor>
    <text evidence="17">A monovalent cation.</text>
</comment>
<evidence type="ECO:0000256" key="14">
    <source>
        <dbReference type="ARBA" id="ARBA00023128"/>
    </source>
</evidence>
<comment type="similarity">
    <text evidence="5 17">Belongs to the folylpolyglutamate synthase family.</text>
</comment>
<dbReference type="PIRSF" id="PIRSF038895">
    <property type="entry name" value="FPGS"/>
    <property type="match status" value="1"/>
</dbReference>
<dbReference type="PROSITE" id="PS01011">
    <property type="entry name" value="FOLYLPOLYGLU_SYNT_1"/>
    <property type="match status" value="1"/>
</dbReference>
<reference evidence="18 19" key="1">
    <citation type="journal article" date="2016" name="Sci. Rep.">
        <title>Draft genome sequencing and secretome analysis of fungal phytopathogen Ascochyta rabiei provides insight into the necrotrophic effector repertoire.</title>
        <authorList>
            <person name="Verma S."/>
            <person name="Gazara R.K."/>
            <person name="Nizam S."/>
            <person name="Parween S."/>
            <person name="Chattopadhyay D."/>
            <person name="Verma P.K."/>
        </authorList>
    </citation>
    <scope>NUCLEOTIDE SEQUENCE [LARGE SCALE GENOMIC DNA]</scope>
    <source>
        <strain evidence="18 19">ArDII</strain>
    </source>
</reference>
<evidence type="ECO:0000256" key="10">
    <source>
        <dbReference type="ARBA" id="ARBA00022741"/>
    </source>
</evidence>
<keyword evidence="9" id="KW-0479">Metal-binding</keyword>
<evidence type="ECO:0000256" key="9">
    <source>
        <dbReference type="ARBA" id="ARBA00022723"/>
    </source>
</evidence>
<protein>
    <recommendedName>
        <fullName evidence="17">Folylpolyglutamate synthase</fullName>
        <ecNumber evidence="17">6.3.2.17</ecNumber>
    </recommendedName>
    <alternativeName>
        <fullName evidence="17">Folylpoly-gamma-glutamate synthetase</fullName>
    </alternativeName>
    <alternativeName>
        <fullName evidence="17">Tetrahydrofolylpolyglutamate synthase</fullName>
    </alternativeName>
</protein>
<evidence type="ECO:0000256" key="1">
    <source>
        <dbReference type="ARBA" id="ARBA00004273"/>
    </source>
</evidence>
<keyword evidence="6" id="KW-0963">Cytoplasm</keyword>
<dbReference type="GO" id="GO:0005524">
    <property type="term" value="F:ATP binding"/>
    <property type="evidence" value="ECO:0007669"/>
    <property type="project" value="UniProtKB-KW"/>
</dbReference>
<dbReference type="SUPFAM" id="SSF53623">
    <property type="entry name" value="MurD-like peptide ligases, catalytic domain"/>
    <property type="match status" value="1"/>
</dbReference>
<evidence type="ECO:0000256" key="16">
    <source>
        <dbReference type="ARBA" id="ARBA00047493"/>
    </source>
</evidence>
<dbReference type="UniPathway" id="UPA00850"/>
<gene>
    <name evidence="18" type="ORF">ST47_g9076</name>
</gene>
<dbReference type="GO" id="GO:0005743">
    <property type="term" value="C:mitochondrial inner membrane"/>
    <property type="evidence" value="ECO:0007669"/>
    <property type="project" value="UniProtKB-SubCell"/>
</dbReference>
<comment type="subcellular location">
    <subcellularLocation>
        <location evidence="3">Cytoplasm</location>
    </subcellularLocation>
    <subcellularLocation>
        <location evidence="1">Mitochondrion inner membrane</location>
    </subcellularLocation>
    <subcellularLocation>
        <location evidence="2">Mitochondrion matrix</location>
    </subcellularLocation>
</comment>
<evidence type="ECO:0000313" key="18">
    <source>
        <dbReference type="EMBL" id="KZM19548.1"/>
    </source>
</evidence>
<evidence type="ECO:0000313" key="19">
    <source>
        <dbReference type="Proteomes" id="UP000076837"/>
    </source>
</evidence>
<evidence type="ECO:0000256" key="2">
    <source>
        <dbReference type="ARBA" id="ARBA00004305"/>
    </source>
</evidence>
<dbReference type="GO" id="GO:0005829">
    <property type="term" value="C:cytosol"/>
    <property type="evidence" value="ECO:0007669"/>
    <property type="project" value="TreeGrafter"/>
</dbReference>
<keyword evidence="14" id="KW-0496">Mitochondrion</keyword>
<dbReference type="NCBIfam" id="TIGR01499">
    <property type="entry name" value="folC"/>
    <property type="match status" value="1"/>
</dbReference>
<keyword evidence="8 17" id="KW-0436">Ligase</keyword>
<dbReference type="EC" id="6.3.2.17" evidence="17"/>
<evidence type="ECO:0000256" key="12">
    <source>
        <dbReference type="ARBA" id="ARBA00022840"/>
    </source>
</evidence>
<sequence>MGKRDYAAAIAALNTLQSNFAIVDAIRKSGLGMNKASIPEMVEWCSKIGYKPSDFDKLKLVHIAGTKGKGSTSAFVSSILSQYTSTGDAQSQPSKIGLYTSPHLRFVRERIQIDNEPISEEKFAKYFFDVWDRLEAAAKAENVPADVPTKPVYFRYLTLMALHAYLLEGVDSAIIECGIGGEYDSTNILTKPTVTAVTSLGIDHTAMLGSTLPEIAWHKAGIFKQGSIAFTAPQKQEAIAVLQERAAERGTGLHVVTLHPSLADGSIKLGLSAEFQKVNASVAIAVAAAHLRTLGHTSVPDPTKTAYIDLPPQFIKGLEQVRCSGRCEIRREKSIAWHIDGAHTLESIEVTGSWFADQIASASAAAAPQSKVPRVLIFNQQTRDASALAKALYTALQSGITSGSTSPFTHVFFTTNQTFNEGYRPDLVSINTDKHKVDALAVQKALANTWSEIDSTAEVRVLKTIEEAVSAARTVARNWARDTDAEVMVLVTGSLHLVGGALEVLESGKTN</sequence>
<dbReference type="AlphaFoldDB" id="A0A162XHD9"/>
<proteinExistence type="inferred from homology"/>
<dbReference type="FunFam" id="3.40.1190.10:FF:000009">
    <property type="entry name" value="Folylpolyglutamate synthase"/>
    <property type="match status" value="1"/>
</dbReference>
<evidence type="ECO:0000256" key="8">
    <source>
        <dbReference type="ARBA" id="ARBA00022598"/>
    </source>
</evidence>
<evidence type="ECO:0000256" key="5">
    <source>
        <dbReference type="ARBA" id="ARBA00008276"/>
    </source>
</evidence>
<dbReference type="GO" id="GO:0046872">
    <property type="term" value="F:metal ion binding"/>
    <property type="evidence" value="ECO:0007669"/>
    <property type="project" value="UniProtKB-KW"/>
</dbReference>
<keyword evidence="7 17" id="KW-0554">One-carbon metabolism</keyword>
<keyword evidence="15" id="KW-0472">Membrane</keyword>